<protein>
    <submittedName>
        <fullName evidence="1">Uncharacterized protein</fullName>
    </submittedName>
</protein>
<evidence type="ECO:0000313" key="1">
    <source>
        <dbReference type="EMBL" id="MBC5616062.1"/>
    </source>
</evidence>
<dbReference type="Proteomes" id="UP000636891">
    <property type="component" value="Unassembled WGS sequence"/>
</dbReference>
<sequence>RPGAWLPGEIFEPGVVVWDFGPDGLLDRYESYLKVATVPYAFDRPRGWLLHEGRPVLVDKLTPVELEFLDWSDMGTGPVVRFVFKKEEFV</sequence>
<dbReference type="EMBL" id="JACOOK010000008">
    <property type="protein sequence ID" value="MBC5617740.1"/>
    <property type="molecule type" value="Genomic_DNA"/>
</dbReference>
<name>A0ABR7CKF0_9BACT</name>
<gene>
    <name evidence="1" type="ORF">H8S08_03385</name>
    <name evidence="2" type="ORF">H8S08_12070</name>
</gene>
<keyword evidence="3" id="KW-1185">Reference proteome</keyword>
<proteinExistence type="predicted"/>
<organism evidence="1 3">
    <name type="scientific">Alistipes hominis</name>
    <dbReference type="NCBI Taxonomy" id="2763015"/>
    <lineage>
        <taxon>Bacteria</taxon>
        <taxon>Pseudomonadati</taxon>
        <taxon>Bacteroidota</taxon>
        <taxon>Bacteroidia</taxon>
        <taxon>Bacteroidales</taxon>
        <taxon>Rikenellaceae</taxon>
        <taxon>Alistipes</taxon>
    </lineage>
</organism>
<dbReference type="RefSeq" id="WP_186965843.1">
    <property type="nucleotide sequence ID" value="NZ_JACOOK010000002.1"/>
</dbReference>
<feature type="non-terminal residue" evidence="1">
    <location>
        <position position="1"/>
    </location>
</feature>
<evidence type="ECO:0000313" key="3">
    <source>
        <dbReference type="Proteomes" id="UP000636891"/>
    </source>
</evidence>
<accession>A0ABR7CKF0</accession>
<reference evidence="1 3" key="1">
    <citation type="submission" date="2020-08" db="EMBL/GenBank/DDBJ databases">
        <title>Genome public.</title>
        <authorList>
            <person name="Liu C."/>
            <person name="Sun Q."/>
        </authorList>
    </citation>
    <scope>NUCLEOTIDE SEQUENCE [LARGE SCALE GENOMIC DNA]</scope>
    <source>
        <strain evidence="1 3">New-7</strain>
    </source>
</reference>
<evidence type="ECO:0000313" key="2">
    <source>
        <dbReference type="EMBL" id="MBC5617740.1"/>
    </source>
</evidence>
<dbReference type="EMBL" id="JACOOK010000002">
    <property type="protein sequence ID" value="MBC5616062.1"/>
    <property type="molecule type" value="Genomic_DNA"/>
</dbReference>
<comment type="caution">
    <text evidence="1">The sequence shown here is derived from an EMBL/GenBank/DDBJ whole genome shotgun (WGS) entry which is preliminary data.</text>
</comment>